<dbReference type="EMBL" id="KZ998931">
    <property type="protein sequence ID" value="RKO85596.1"/>
    <property type="molecule type" value="Genomic_DNA"/>
</dbReference>
<feature type="region of interest" description="Disordered" evidence="1">
    <location>
        <begin position="142"/>
        <end position="201"/>
    </location>
</feature>
<organism evidence="2 3">
    <name type="scientific">Blyttiomyces helicus</name>
    <dbReference type="NCBI Taxonomy" id="388810"/>
    <lineage>
        <taxon>Eukaryota</taxon>
        <taxon>Fungi</taxon>
        <taxon>Fungi incertae sedis</taxon>
        <taxon>Chytridiomycota</taxon>
        <taxon>Chytridiomycota incertae sedis</taxon>
        <taxon>Chytridiomycetes</taxon>
        <taxon>Chytridiomycetes incertae sedis</taxon>
        <taxon>Blyttiomyces</taxon>
    </lineage>
</organism>
<dbReference type="AlphaFoldDB" id="A0A4P9W659"/>
<evidence type="ECO:0000313" key="2">
    <source>
        <dbReference type="EMBL" id="RKO85596.1"/>
    </source>
</evidence>
<feature type="compositionally biased region" description="Basic and acidic residues" evidence="1">
    <location>
        <begin position="188"/>
        <end position="201"/>
    </location>
</feature>
<protein>
    <submittedName>
        <fullName evidence="2">Uncharacterized protein</fullName>
    </submittedName>
</protein>
<dbReference type="Proteomes" id="UP000269721">
    <property type="component" value="Unassembled WGS sequence"/>
</dbReference>
<feature type="compositionally biased region" description="Basic residues" evidence="1">
    <location>
        <begin position="172"/>
        <end position="187"/>
    </location>
</feature>
<proteinExistence type="predicted"/>
<evidence type="ECO:0000313" key="3">
    <source>
        <dbReference type="Proteomes" id="UP000269721"/>
    </source>
</evidence>
<name>A0A4P9W659_9FUNG</name>
<reference evidence="3" key="1">
    <citation type="journal article" date="2018" name="Nat. Microbiol.">
        <title>Leveraging single-cell genomics to expand the fungal tree of life.</title>
        <authorList>
            <person name="Ahrendt S.R."/>
            <person name="Quandt C.A."/>
            <person name="Ciobanu D."/>
            <person name="Clum A."/>
            <person name="Salamov A."/>
            <person name="Andreopoulos B."/>
            <person name="Cheng J.F."/>
            <person name="Woyke T."/>
            <person name="Pelin A."/>
            <person name="Henrissat B."/>
            <person name="Reynolds N.K."/>
            <person name="Benny G.L."/>
            <person name="Smith M.E."/>
            <person name="James T.Y."/>
            <person name="Grigoriev I.V."/>
        </authorList>
    </citation>
    <scope>NUCLEOTIDE SEQUENCE [LARGE SCALE GENOMIC DNA]</scope>
</reference>
<accession>A0A4P9W659</accession>
<evidence type="ECO:0000256" key="1">
    <source>
        <dbReference type="SAM" id="MobiDB-lite"/>
    </source>
</evidence>
<sequence length="201" mass="22339">MAIRVREQPSILITDLAVDDMTAFIEVGDGNVAGLEAPVAIVRRRVEGGVDLEGRDPAVVREGPAREILDRGDAMDPDSPPIITRPPRQAAPPPALRHASPTLPVVSRQIIDIVKHGRSEERARDIGQDEALALGRVRERPARGRGRALQLERRAARGRRRHRRDRVDPRRPRVRLPQRRLGHRRRAAGFEERDVDAAGAG</sequence>
<keyword evidence="3" id="KW-1185">Reference proteome</keyword>
<gene>
    <name evidence="2" type="ORF">BDK51DRAFT_50569</name>
</gene>